<sequence>MPSSQQPCWSLLPMSNNGNNSLLHIRKKQSVSTSG</sequence>
<accession>A0ABN9BDW7</accession>
<reference evidence="2" key="1">
    <citation type="submission" date="2023-05" db="EMBL/GenBank/DDBJ databases">
        <authorList>
            <person name="Stuckert A."/>
        </authorList>
    </citation>
    <scope>NUCLEOTIDE SEQUENCE</scope>
</reference>
<dbReference type="Proteomes" id="UP001162483">
    <property type="component" value="Unassembled WGS sequence"/>
</dbReference>
<feature type="compositionally biased region" description="Polar residues" evidence="1">
    <location>
        <begin position="1"/>
        <end position="22"/>
    </location>
</feature>
<organism evidence="2 3">
    <name type="scientific">Staurois parvus</name>
    <dbReference type="NCBI Taxonomy" id="386267"/>
    <lineage>
        <taxon>Eukaryota</taxon>
        <taxon>Metazoa</taxon>
        <taxon>Chordata</taxon>
        <taxon>Craniata</taxon>
        <taxon>Vertebrata</taxon>
        <taxon>Euteleostomi</taxon>
        <taxon>Amphibia</taxon>
        <taxon>Batrachia</taxon>
        <taxon>Anura</taxon>
        <taxon>Neobatrachia</taxon>
        <taxon>Ranoidea</taxon>
        <taxon>Ranidae</taxon>
        <taxon>Staurois</taxon>
    </lineage>
</organism>
<proteinExistence type="predicted"/>
<protein>
    <submittedName>
        <fullName evidence="2">Uncharacterized protein</fullName>
    </submittedName>
</protein>
<keyword evidence="3" id="KW-1185">Reference proteome</keyword>
<feature type="region of interest" description="Disordered" evidence="1">
    <location>
        <begin position="1"/>
        <end position="35"/>
    </location>
</feature>
<evidence type="ECO:0000313" key="2">
    <source>
        <dbReference type="EMBL" id="CAI9545785.1"/>
    </source>
</evidence>
<comment type="caution">
    <text evidence="2">The sequence shown here is derived from an EMBL/GenBank/DDBJ whole genome shotgun (WGS) entry which is preliminary data.</text>
</comment>
<gene>
    <name evidence="2" type="ORF">SPARVUS_LOCUS2727271</name>
</gene>
<dbReference type="EMBL" id="CATNWA010003574">
    <property type="protein sequence ID" value="CAI9545785.1"/>
    <property type="molecule type" value="Genomic_DNA"/>
</dbReference>
<evidence type="ECO:0000313" key="3">
    <source>
        <dbReference type="Proteomes" id="UP001162483"/>
    </source>
</evidence>
<name>A0ABN9BDW7_9NEOB</name>
<evidence type="ECO:0000256" key="1">
    <source>
        <dbReference type="SAM" id="MobiDB-lite"/>
    </source>
</evidence>